<accession>A0ABS5IHA2</accession>
<evidence type="ECO:0000259" key="1">
    <source>
        <dbReference type="Pfam" id="PF02350"/>
    </source>
</evidence>
<dbReference type="EMBL" id="JAGTUF010000030">
    <property type="protein sequence ID" value="MBR9973729.1"/>
    <property type="molecule type" value="Genomic_DNA"/>
</dbReference>
<keyword evidence="3" id="KW-1185">Reference proteome</keyword>
<dbReference type="InterPro" id="IPR020004">
    <property type="entry name" value="UDP-GlcNAc_Epase"/>
</dbReference>
<sequence length="387" mass="41682">MTRRICVVTGTRAEYGLLQLLMRLLANDPAITLQVLVTGAHLSPRFGETWRTIAQDGFSIDARIPLDLGGDSGTAVACAMGQGIAGMAQALDDLHPDMVVLLGDRYEILAAAVAAMLCRVPIAHIHGGEATEGLIDEAIRHAVTKIAHLHFTAAEDYRRRVIQLGETPERVFNFGSIGIDCLAATPVMSRAEVEADLGIAPGRPFFLITYHPVTLSGDDPGRAVDHLAIALARFPQHHLVVTGVNADPGCDAVNDAFARWRDHRSEGLTMVETLGQRRYYGALRWCDAVIGNSSSGLLEAPAVKIPTVNIGPRQRGRVRAQSVIDCGDNHEAIADAIQCALDPAFRDLAAVAPYPFGEPGASARIAQVLRDFDLDGILMKRFHDIPV</sequence>
<proteinExistence type="predicted"/>
<dbReference type="Pfam" id="PF02350">
    <property type="entry name" value="Epimerase_2"/>
    <property type="match status" value="1"/>
</dbReference>
<keyword evidence="2" id="KW-0326">Glycosidase</keyword>
<dbReference type="GO" id="GO:0016798">
    <property type="term" value="F:hydrolase activity, acting on glycosyl bonds"/>
    <property type="evidence" value="ECO:0007669"/>
    <property type="project" value="UniProtKB-KW"/>
</dbReference>
<dbReference type="NCBIfam" id="TIGR03568">
    <property type="entry name" value="NeuC_NnaA"/>
    <property type="match status" value="1"/>
</dbReference>
<dbReference type="InterPro" id="IPR003331">
    <property type="entry name" value="UDP_GlcNAc_Epimerase_2_dom"/>
</dbReference>
<dbReference type="RefSeq" id="WP_211551729.1">
    <property type="nucleotide sequence ID" value="NZ_JAGTUF010000030.1"/>
</dbReference>
<dbReference type="Gene3D" id="3.40.50.2000">
    <property type="entry name" value="Glycogen Phosphorylase B"/>
    <property type="match status" value="2"/>
</dbReference>
<evidence type="ECO:0000313" key="2">
    <source>
        <dbReference type="EMBL" id="MBR9973729.1"/>
    </source>
</evidence>
<comment type="caution">
    <text evidence="2">The sequence shown here is derived from an EMBL/GenBank/DDBJ whole genome shotgun (WGS) entry which is preliminary data.</text>
</comment>
<dbReference type="InterPro" id="IPR029767">
    <property type="entry name" value="WecB-like"/>
</dbReference>
<dbReference type="CDD" id="cd03786">
    <property type="entry name" value="GTB_UDP-GlcNAc_2-Epimerase"/>
    <property type="match status" value="1"/>
</dbReference>
<feature type="domain" description="UDP-N-acetylglucosamine 2-epimerase" evidence="1">
    <location>
        <begin position="25"/>
        <end position="370"/>
    </location>
</feature>
<keyword evidence="2" id="KW-0378">Hydrolase</keyword>
<dbReference type="SUPFAM" id="SSF53756">
    <property type="entry name" value="UDP-Glycosyltransferase/glycogen phosphorylase"/>
    <property type="match status" value="1"/>
</dbReference>
<dbReference type="PANTHER" id="PTHR43174">
    <property type="entry name" value="UDP-N-ACETYLGLUCOSAMINE 2-EPIMERASE"/>
    <property type="match status" value="1"/>
</dbReference>
<dbReference type="Proteomes" id="UP000680714">
    <property type="component" value="Unassembled WGS sequence"/>
</dbReference>
<reference evidence="2 3" key="1">
    <citation type="submission" date="2021-04" db="EMBL/GenBank/DDBJ databases">
        <title>Magnetospirillum sulfuroxidans sp. nov., a facultative chemolithoautotrophic sulfur-oxidizing alphaproteobacterium isolated from freshwater sediment and proposals for Paramagetospirillum gen. nov., and Magnetospirillaceae fam. nov.</title>
        <authorList>
            <person name="Koziaeva V."/>
            <person name="Geelhoed J.S."/>
            <person name="Sorokin D.Y."/>
            <person name="Grouzdev D.S."/>
        </authorList>
    </citation>
    <scope>NUCLEOTIDE SEQUENCE [LARGE SCALE GENOMIC DNA]</scope>
    <source>
        <strain evidence="2 3">J10</strain>
    </source>
</reference>
<dbReference type="EC" id="3.2.1.183" evidence="2"/>
<dbReference type="PANTHER" id="PTHR43174:SF3">
    <property type="entry name" value="UDP-N-ACETYLGLUCOSAMINE 2-EPIMERASE"/>
    <property type="match status" value="1"/>
</dbReference>
<gene>
    <name evidence="2" type="primary">neuC</name>
    <name evidence="2" type="ORF">KEC16_18540</name>
</gene>
<protein>
    <submittedName>
        <fullName evidence="2">UDP-N-acetylglucosamine 2-epimerase (Hydrolyzing)</fullName>
        <ecNumber evidence="2">3.2.1.183</ecNumber>
    </submittedName>
</protein>
<name>A0ABS5IHA2_9PROT</name>
<evidence type="ECO:0000313" key="3">
    <source>
        <dbReference type="Proteomes" id="UP000680714"/>
    </source>
</evidence>
<organism evidence="2 3">
    <name type="scientific">Magnetospirillum sulfuroxidans</name>
    <dbReference type="NCBI Taxonomy" id="611300"/>
    <lineage>
        <taxon>Bacteria</taxon>
        <taxon>Pseudomonadati</taxon>
        <taxon>Pseudomonadota</taxon>
        <taxon>Alphaproteobacteria</taxon>
        <taxon>Rhodospirillales</taxon>
        <taxon>Rhodospirillaceae</taxon>
        <taxon>Magnetospirillum</taxon>
    </lineage>
</organism>